<sequence length="200" mass="20870">MFTEYELQLRERFLTAPLTPAPAPWRAVFPSHASLPIGGLLGVGFAPDPRDGHDLLMVVSQGGHGVFDTVTGALLARDRDPDADICDPAGPFLTCPGIGPLTGTHVRIAGLHGGGLHSTTEDGWAVDVVSPDWPHHRVLLSADGGLCHGPAGGVWWLIHHTTHAPLRTAGFSPTGTTLTVATSTDLTLLTRARPAIGPAG</sequence>
<keyword evidence="2" id="KW-1185">Reference proteome</keyword>
<evidence type="ECO:0000313" key="1">
    <source>
        <dbReference type="EMBL" id="ARQ70022.1"/>
    </source>
</evidence>
<organism evidence="1 2">
    <name type="scientific">Streptomyces marincola</name>
    <dbReference type="NCBI Taxonomy" id="2878388"/>
    <lineage>
        <taxon>Bacteria</taxon>
        <taxon>Bacillati</taxon>
        <taxon>Actinomycetota</taxon>
        <taxon>Actinomycetes</taxon>
        <taxon>Kitasatosporales</taxon>
        <taxon>Streptomycetaceae</taxon>
        <taxon>Streptomyces</taxon>
    </lineage>
</organism>
<reference evidence="1 2" key="1">
    <citation type="submission" date="2017-05" db="EMBL/GenBank/DDBJ databases">
        <title>Complete genome sequence of Streptomyces sp. SCSIO 03032 revealed the diverse biosynthetic pathways for its bioactive secondary metabolites.</title>
        <authorList>
            <person name="Ma L."/>
            <person name="Zhu Y."/>
            <person name="Zhang W."/>
            <person name="Zhang G."/>
            <person name="Tian X."/>
            <person name="Zhang S."/>
            <person name="Zhang C."/>
        </authorList>
    </citation>
    <scope>NUCLEOTIDE SEQUENCE [LARGE SCALE GENOMIC DNA]</scope>
    <source>
        <strain evidence="1 2">SCSIO 03032</strain>
    </source>
</reference>
<dbReference type="RefSeq" id="WP_086159884.1">
    <property type="nucleotide sequence ID" value="NZ_CP021121.1"/>
</dbReference>
<proteinExistence type="predicted"/>
<gene>
    <name evidence="1" type="ORF">CAG99_15235</name>
</gene>
<dbReference type="Proteomes" id="UP000194218">
    <property type="component" value="Chromosome"/>
</dbReference>
<protein>
    <submittedName>
        <fullName evidence="1">Uncharacterized protein</fullName>
    </submittedName>
</protein>
<accession>A0A1W7CZ03</accession>
<dbReference type="EMBL" id="CP021121">
    <property type="protein sequence ID" value="ARQ70022.1"/>
    <property type="molecule type" value="Genomic_DNA"/>
</dbReference>
<dbReference type="AlphaFoldDB" id="A0A1W7CZ03"/>
<dbReference type="OrthoDB" id="1849013at2"/>
<evidence type="ECO:0000313" key="2">
    <source>
        <dbReference type="Proteomes" id="UP000194218"/>
    </source>
</evidence>
<dbReference type="KEGG" id="smao:CAG99_15235"/>
<name>A0A1W7CZ03_9ACTN</name>